<evidence type="ECO:0000313" key="2">
    <source>
        <dbReference type="Proteomes" id="UP000606730"/>
    </source>
</evidence>
<reference evidence="1" key="1">
    <citation type="journal article" date="2014" name="Int. J. Syst. Evol. Microbiol.">
        <title>Complete genome sequence of Corynebacterium casei LMG S-19264T (=DSM 44701T), isolated from a smear-ripened cheese.</title>
        <authorList>
            <consortium name="US DOE Joint Genome Institute (JGI-PGF)"/>
            <person name="Walter F."/>
            <person name="Albersmeier A."/>
            <person name="Kalinowski J."/>
            <person name="Ruckert C."/>
        </authorList>
    </citation>
    <scope>NUCLEOTIDE SEQUENCE</scope>
    <source>
        <strain evidence="1">CGMCC 1.16012</strain>
    </source>
</reference>
<sequence length="108" mass="12080">MFGAVGHELSYTSEMDLALEALIEDPDAWRLFLIRLDWVVDCDELLEAVERVRIICPDLPVVLMAPNAEAVQNLEFAPEFGDILIPEPKNSKDLRGFLGSISVAKRPN</sequence>
<dbReference type="AlphaFoldDB" id="A0A917ANV0"/>
<evidence type="ECO:0000313" key="1">
    <source>
        <dbReference type="EMBL" id="GGE62840.1"/>
    </source>
</evidence>
<comment type="caution">
    <text evidence="1">The sequence shown here is derived from an EMBL/GenBank/DDBJ whole genome shotgun (WGS) entry which is preliminary data.</text>
</comment>
<reference evidence="1" key="2">
    <citation type="submission" date="2020-09" db="EMBL/GenBank/DDBJ databases">
        <authorList>
            <person name="Sun Q."/>
            <person name="Zhou Y."/>
        </authorList>
    </citation>
    <scope>NUCLEOTIDE SEQUENCE</scope>
    <source>
        <strain evidence="1">CGMCC 1.16012</strain>
    </source>
</reference>
<dbReference type="EMBL" id="BMKN01000003">
    <property type="protein sequence ID" value="GGE62840.1"/>
    <property type="molecule type" value="Genomic_DNA"/>
</dbReference>
<gene>
    <name evidence="1" type="ORF">GCM10011517_33220</name>
</gene>
<protein>
    <submittedName>
        <fullName evidence="1">Uncharacterized protein</fullName>
    </submittedName>
</protein>
<proteinExistence type="predicted"/>
<dbReference type="Proteomes" id="UP000606730">
    <property type="component" value="Unassembled WGS sequence"/>
</dbReference>
<keyword evidence="2" id="KW-1185">Reference proteome</keyword>
<name>A0A917ANV0_9RHOB</name>
<accession>A0A917ANV0</accession>
<organism evidence="1 2">
    <name type="scientific">Actibacterium pelagium</name>
    <dbReference type="NCBI Taxonomy" id="2029103"/>
    <lineage>
        <taxon>Bacteria</taxon>
        <taxon>Pseudomonadati</taxon>
        <taxon>Pseudomonadota</taxon>
        <taxon>Alphaproteobacteria</taxon>
        <taxon>Rhodobacterales</taxon>
        <taxon>Roseobacteraceae</taxon>
        <taxon>Actibacterium</taxon>
    </lineage>
</organism>